<dbReference type="PANTHER" id="PTHR42856:SF1">
    <property type="entry name" value="ACYL-COENZYME A THIOESTERASE PAAI"/>
    <property type="match status" value="1"/>
</dbReference>
<keyword evidence="1 3" id="KW-0378">Hydrolase</keyword>
<dbReference type="InterPro" id="IPR006683">
    <property type="entry name" value="Thioestr_dom"/>
</dbReference>
<dbReference type="RefSeq" id="WP_381259920.1">
    <property type="nucleotide sequence ID" value="NZ_JBHTBI010000037.1"/>
</dbReference>
<evidence type="ECO:0000256" key="1">
    <source>
        <dbReference type="ARBA" id="ARBA00022801"/>
    </source>
</evidence>
<feature type="domain" description="Thioesterase" evidence="2">
    <location>
        <begin position="59"/>
        <end position="130"/>
    </location>
</feature>
<dbReference type="Gene3D" id="3.10.129.10">
    <property type="entry name" value="Hotdog Thioesterase"/>
    <property type="match status" value="1"/>
</dbReference>
<dbReference type="GO" id="GO:0016787">
    <property type="term" value="F:hydrolase activity"/>
    <property type="evidence" value="ECO:0007669"/>
    <property type="project" value="UniProtKB-KW"/>
</dbReference>
<comment type="caution">
    <text evidence="3">The sequence shown here is derived from an EMBL/GenBank/DDBJ whole genome shotgun (WGS) entry which is preliminary data.</text>
</comment>
<reference evidence="4" key="1">
    <citation type="journal article" date="2019" name="Int. J. Syst. Evol. Microbiol.">
        <title>The Global Catalogue of Microorganisms (GCM) 10K type strain sequencing project: providing services to taxonomists for standard genome sequencing and annotation.</title>
        <authorList>
            <consortium name="The Broad Institute Genomics Platform"/>
            <consortium name="The Broad Institute Genome Sequencing Center for Infectious Disease"/>
            <person name="Wu L."/>
            <person name="Ma J."/>
        </authorList>
    </citation>
    <scope>NUCLEOTIDE SEQUENCE [LARGE SCALE GENOMIC DNA]</scope>
    <source>
        <strain evidence="4">CGMCC 4.7198</strain>
    </source>
</reference>
<sequence>MVKKVTQTTDATSAGATPTEAMFAADEASRALGIELREQGEGTATLRMTVTPAMVNGHHIAHGGYLFLLADTAFACACNSHGPVTVAAGADIDFVAPAYEGDVLVATAMERTRFGRSGIYDVSVLRGDEVIAEFRGRSRSIRSTTTKESQ</sequence>
<evidence type="ECO:0000313" key="3">
    <source>
        <dbReference type="EMBL" id="MFD0289087.1"/>
    </source>
</evidence>
<dbReference type="SUPFAM" id="SSF54637">
    <property type="entry name" value="Thioesterase/thiol ester dehydrase-isomerase"/>
    <property type="match status" value="1"/>
</dbReference>
<dbReference type="PANTHER" id="PTHR42856">
    <property type="entry name" value="ACYL-COENZYME A THIOESTERASE PAAI"/>
    <property type="match status" value="1"/>
</dbReference>
<dbReference type="CDD" id="cd03443">
    <property type="entry name" value="PaaI_thioesterase"/>
    <property type="match status" value="1"/>
</dbReference>
<dbReference type="NCBIfam" id="TIGR02286">
    <property type="entry name" value="PaaD"/>
    <property type="match status" value="1"/>
</dbReference>
<dbReference type="InterPro" id="IPR011973">
    <property type="entry name" value="PaaD"/>
</dbReference>
<protein>
    <submittedName>
        <fullName evidence="3">Hydroxyphenylacetyl-CoA thioesterase PaaI</fullName>
        <ecNumber evidence="3">3.1.2.-</ecNumber>
    </submittedName>
</protein>
<dbReference type="InterPro" id="IPR003736">
    <property type="entry name" value="PAAI_dom"/>
</dbReference>
<gene>
    <name evidence="3" type="primary">paaI</name>
    <name evidence="3" type="ORF">ACFQZP_47335</name>
</gene>
<dbReference type="Pfam" id="PF03061">
    <property type="entry name" value="4HBT"/>
    <property type="match status" value="1"/>
</dbReference>
<dbReference type="EMBL" id="JBHTEC010000008">
    <property type="protein sequence ID" value="MFD0289087.1"/>
    <property type="molecule type" value="Genomic_DNA"/>
</dbReference>
<dbReference type="InterPro" id="IPR052723">
    <property type="entry name" value="Acyl-CoA_thioesterase_PaaI"/>
</dbReference>
<accession>A0ABW2W2U7</accession>
<dbReference type="Proteomes" id="UP001596957">
    <property type="component" value="Unassembled WGS sequence"/>
</dbReference>
<evidence type="ECO:0000313" key="4">
    <source>
        <dbReference type="Proteomes" id="UP001596957"/>
    </source>
</evidence>
<name>A0ABW2W2U7_9ACTN</name>
<dbReference type="NCBIfam" id="TIGR00369">
    <property type="entry name" value="unchar_dom_1"/>
    <property type="match status" value="1"/>
</dbReference>
<dbReference type="InterPro" id="IPR029069">
    <property type="entry name" value="HotDog_dom_sf"/>
</dbReference>
<organism evidence="3 4">
    <name type="scientific">Streptomyces lutosisoli</name>
    <dbReference type="NCBI Taxonomy" id="2665721"/>
    <lineage>
        <taxon>Bacteria</taxon>
        <taxon>Bacillati</taxon>
        <taxon>Actinomycetota</taxon>
        <taxon>Actinomycetes</taxon>
        <taxon>Kitasatosporales</taxon>
        <taxon>Streptomycetaceae</taxon>
        <taxon>Streptomyces</taxon>
    </lineage>
</organism>
<dbReference type="EC" id="3.1.2.-" evidence="3"/>
<evidence type="ECO:0000259" key="2">
    <source>
        <dbReference type="Pfam" id="PF03061"/>
    </source>
</evidence>
<keyword evidence="4" id="KW-1185">Reference proteome</keyword>
<proteinExistence type="predicted"/>